<evidence type="ECO:0000256" key="5">
    <source>
        <dbReference type="ARBA" id="ARBA00012550"/>
    </source>
</evidence>
<dbReference type="AlphaFoldDB" id="A0A326U9E9"/>
<proteinExistence type="inferred from homology"/>
<evidence type="ECO:0000256" key="9">
    <source>
        <dbReference type="ARBA" id="ARBA00023102"/>
    </source>
</evidence>
<evidence type="ECO:0000256" key="14">
    <source>
        <dbReference type="RuleBase" id="RU003658"/>
    </source>
</evidence>
<dbReference type="GO" id="GO:0003949">
    <property type="term" value="F:1-(5-phosphoribosyl)-5-[(5-phosphoribosylamino)methylideneamino]imidazole-4-carboxamide isomerase activity"/>
    <property type="evidence" value="ECO:0007669"/>
    <property type="project" value="UniProtKB-UniRule"/>
</dbReference>
<dbReference type="NCBIfam" id="TIGR00007">
    <property type="entry name" value="1-(5-phosphoribosyl)-5-[(5-phosphoribosylamino)methylideneamino]imidazole-4-carboxamide isomerase"/>
    <property type="match status" value="1"/>
</dbReference>
<dbReference type="SUPFAM" id="SSF51366">
    <property type="entry name" value="Ribulose-phoshate binding barrel"/>
    <property type="match status" value="1"/>
</dbReference>
<evidence type="ECO:0000256" key="12">
    <source>
        <dbReference type="HAMAP-Rule" id="MF_01014"/>
    </source>
</evidence>
<dbReference type="PANTHER" id="PTHR43090:SF2">
    <property type="entry name" value="1-(5-PHOSPHORIBOSYL)-5-[(5-PHOSPHORIBOSYLAMINO)METHYLIDENEAMINO] IMIDAZOLE-4-CARBOXAMIDE ISOMERASE"/>
    <property type="match status" value="1"/>
</dbReference>
<dbReference type="InterPro" id="IPR013785">
    <property type="entry name" value="Aldolase_TIM"/>
</dbReference>
<reference evidence="15 16" key="1">
    <citation type="submission" date="2018-06" db="EMBL/GenBank/DDBJ databases">
        <title>Genomic Encyclopedia of Archaeal and Bacterial Type Strains, Phase II (KMG-II): from individual species to whole genera.</title>
        <authorList>
            <person name="Goeker M."/>
        </authorList>
    </citation>
    <scope>NUCLEOTIDE SEQUENCE [LARGE SCALE GENOMIC DNA]</scope>
    <source>
        <strain evidence="15 16">ATCC BAA-1881</strain>
    </source>
</reference>
<evidence type="ECO:0000256" key="3">
    <source>
        <dbReference type="ARBA" id="ARBA00005133"/>
    </source>
</evidence>
<dbReference type="CDD" id="cd04732">
    <property type="entry name" value="HisA"/>
    <property type="match status" value="1"/>
</dbReference>
<dbReference type="PANTHER" id="PTHR43090">
    <property type="entry name" value="1-(5-PHOSPHORIBOSYL)-5-[(5-PHOSPHORIBOSYLAMINO)METHYLIDENEAMINO] IMIDAZOLE-4-CARBOXAMIDE ISOMERASE"/>
    <property type="match status" value="1"/>
</dbReference>
<evidence type="ECO:0000256" key="1">
    <source>
        <dbReference type="ARBA" id="ARBA00000901"/>
    </source>
</evidence>
<evidence type="ECO:0000313" key="15">
    <source>
        <dbReference type="EMBL" id="PZW32057.1"/>
    </source>
</evidence>
<keyword evidence="16" id="KW-1185">Reference proteome</keyword>
<dbReference type="RefSeq" id="WP_111321691.1">
    <property type="nucleotide sequence ID" value="NZ_BIFX01000001.1"/>
</dbReference>
<dbReference type="InterPro" id="IPR006063">
    <property type="entry name" value="HisA_bact_arch"/>
</dbReference>
<dbReference type="InterPro" id="IPR006062">
    <property type="entry name" value="His_biosynth"/>
</dbReference>
<keyword evidence="10 12" id="KW-0413">Isomerase</keyword>
<feature type="active site" description="Proton donor" evidence="12">
    <location>
        <position position="129"/>
    </location>
</feature>
<name>A0A326U9E9_THEHA</name>
<sequence>MILFPAIDIKDGRCVRLFQGDYNRMTTYAEDPVEVAMRWQEAGARWLHVVDLDGAAQGHPVHVELIARIRQATSLKIEVGGGLRSPGHIEHLLSTGIERVILGTVAITDRELLKQALARWDERIAVGIDARNGYVAIAGWMEDSQVKATHLAQELALLGVRRFIYTDIARDGALVGPNLAALSEMQQASPAALIASGGVSSLEDLQALAALGVEGAIIGKALYTGAVDLATAVRVIEKEERPNVD</sequence>
<dbReference type="InterPro" id="IPR044524">
    <property type="entry name" value="Isoase_HisA-like"/>
</dbReference>
<evidence type="ECO:0000256" key="4">
    <source>
        <dbReference type="ARBA" id="ARBA00009667"/>
    </source>
</evidence>
<dbReference type="InterPro" id="IPR023016">
    <property type="entry name" value="HisA/PriA"/>
</dbReference>
<comment type="pathway">
    <text evidence="3 12 14">Amino-acid biosynthesis; L-histidine biosynthesis; L-histidine from 5-phospho-alpha-D-ribose 1-diphosphate: step 4/9.</text>
</comment>
<evidence type="ECO:0000256" key="10">
    <source>
        <dbReference type="ARBA" id="ARBA00023235"/>
    </source>
</evidence>
<dbReference type="Gene3D" id="3.20.20.70">
    <property type="entry name" value="Aldolase class I"/>
    <property type="match status" value="1"/>
</dbReference>
<comment type="caution">
    <text evidence="15">The sequence shown here is derived from an EMBL/GenBank/DDBJ whole genome shotgun (WGS) entry which is preliminary data.</text>
</comment>
<evidence type="ECO:0000256" key="11">
    <source>
        <dbReference type="ARBA" id="ARBA00030547"/>
    </source>
</evidence>
<keyword evidence="7 12" id="KW-0963">Cytoplasm</keyword>
<evidence type="ECO:0000313" key="16">
    <source>
        <dbReference type="Proteomes" id="UP000248806"/>
    </source>
</evidence>
<dbReference type="FunFam" id="3.20.20.70:FF:000009">
    <property type="entry name" value="1-(5-phosphoribosyl)-5-[(5-phosphoribosylamino)methylideneamino] imidazole-4-carboxamide isomerase"/>
    <property type="match status" value="1"/>
</dbReference>
<dbReference type="EMBL" id="QKUF01000005">
    <property type="protein sequence ID" value="PZW32057.1"/>
    <property type="molecule type" value="Genomic_DNA"/>
</dbReference>
<feature type="active site" description="Proton acceptor" evidence="12">
    <location>
        <position position="8"/>
    </location>
</feature>
<dbReference type="GO" id="GO:0000105">
    <property type="term" value="P:L-histidine biosynthetic process"/>
    <property type="evidence" value="ECO:0007669"/>
    <property type="project" value="UniProtKB-UniRule"/>
</dbReference>
<evidence type="ECO:0000256" key="7">
    <source>
        <dbReference type="ARBA" id="ARBA00022490"/>
    </source>
</evidence>
<dbReference type="GO" id="GO:0005737">
    <property type="term" value="C:cytoplasm"/>
    <property type="evidence" value="ECO:0007669"/>
    <property type="project" value="UniProtKB-SubCell"/>
</dbReference>
<gene>
    <name evidence="12" type="primary">hisA</name>
    <name evidence="15" type="ORF">EI42_02083</name>
</gene>
<comment type="subcellular location">
    <subcellularLocation>
        <location evidence="2 12 14">Cytoplasm</location>
    </subcellularLocation>
</comment>
<dbReference type="EC" id="5.3.1.16" evidence="5 12"/>
<comment type="similarity">
    <text evidence="4 12 13">Belongs to the HisA/HisF family.</text>
</comment>
<evidence type="ECO:0000256" key="2">
    <source>
        <dbReference type="ARBA" id="ARBA00004496"/>
    </source>
</evidence>
<dbReference type="UniPathway" id="UPA00031">
    <property type="reaction ID" value="UER00009"/>
</dbReference>
<evidence type="ECO:0000256" key="13">
    <source>
        <dbReference type="RuleBase" id="RU003657"/>
    </source>
</evidence>
<dbReference type="HAMAP" id="MF_01014">
    <property type="entry name" value="HisA"/>
    <property type="match status" value="1"/>
</dbReference>
<protein>
    <recommendedName>
        <fullName evidence="6 12">1-(5-phosphoribosyl)-5-[(5-phosphoribosylamino)methylideneamino] imidazole-4-carboxamide isomerase</fullName>
        <ecNumber evidence="5 12">5.3.1.16</ecNumber>
    </recommendedName>
    <alternativeName>
        <fullName evidence="11 12">Phosphoribosylformimino-5-aminoimidazole carboxamide ribotide isomerase</fullName>
    </alternativeName>
</protein>
<keyword evidence="8 12" id="KW-0028">Amino-acid biosynthesis</keyword>
<evidence type="ECO:0000256" key="8">
    <source>
        <dbReference type="ARBA" id="ARBA00022605"/>
    </source>
</evidence>
<dbReference type="Pfam" id="PF00977">
    <property type="entry name" value="His_biosynth"/>
    <property type="match status" value="1"/>
</dbReference>
<evidence type="ECO:0000256" key="6">
    <source>
        <dbReference type="ARBA" id="ARBA00018464"/>
    </source>
</evidence>
<dbReference type="GO" id="GO:0000162">
    <property type="term" value="P:L-tryptophan biosynthetic process"/>
    <property type="evidence" value="ECO:0007669"/>
    <property type="project" value="TreeGrafter"/>
</dbReference>
<accession>A0A326U9E9</accession>
<dbReference type="InterPro" id="IPR011060">
    <property type="entry name" value="RibuloseP-bd_barrel"/>
</dbReference>
<dbReference type="OrthoDB" id="9781903at2"/>
<organism evidence="15 16">
    <name type="scientific">Thermosporothrix hazakensis</name>
    <dbReference type="NCBI Taxonomy" id="644383"/>
    <lineage>
        <taxon>Bacteria</taxon>
        <taxon>Bacillati</taxon>
        <taxon>Chloroflexota</taxon>
        <taxon>Ktedonobacteria</taxon>
        <taxon>Ktedonobacterales</taxon>
        <taxon>Thermosporotrichaceae</taxon>
        <taxon>Thermosporothrix</taxon>
    </lineage>
</organism>
<keyword evidence="9 12" id="KW-0368">Histidine biosynthesis</keyword>
<dbReference type="Proteomes" id="UP000248806">
    <property type="component" value="Unassembled WGS sequence"/>
</dbReference>
<comment type="catalytic activity">
    <reaction evidence="1 12 14">
        <text>1-(5-phospho-beta-D-ribosyl)-5-[(5-phospho-beta-D-ribosylamino)methylideneamino]imidazole-4-carboxamide = 5-[(5-phospho-1-deoxy-D-ribulos-1-ylimino)methylamino]-1-(5-phospho-beta-D-ribosyl)imidazole-4-carboxamide</text>
        <dbReference type="Rhea" id="RHEA:15469"/>
        <dbReference type="ChEBI" id="CHEBI:58435"/>
        <dbReference type="ChEBI" id="CHEBI:58525"/>
        <dbReference type="EC" id="5.3.1.16"/>
    </reaction>
</comment>